<evidence type="ECO:0000256" key="2">
    <source>
        <dbReference type="SAM" id="Phobius"/>
    </source>
</evidence>
<proteinExistence type="predicted"/>
<feature type="compositionally biased region" description="Polar residues" evidence="1">
    <location>
        <begin position="30"/>
        <end position="41"/>
    </location>
</feature>
<gene>
    <name evidence="3" type="ORF">L201_006352</name>
</gene>
<feature type="transmembrane region" description="Helical" evidence="2">
    <location>
        <begin position="376"/>
        <end position="394"/>
    </location>
</feature>
<evidence type="ECO:0000256" key="1">
    <source>
        <dbReference type="SAM" id="MobiDB-lite"/>
    </source>
</evidence>
<dbReference type="RefSeq" id="XP_066078170.1">
    <property type="nucleotide sequence ID" value="XM_066222073.1"/>
</dbReference>
<keyword evidence="2" id="KW-1133">Transmembrane helix</keyword>
<dbReference type="EMBL" id="CP144105">
    <property type="protein sequence ID" value="WWC91408.1"/>
    <property type="molecule type" value="Genomic_DNA"/>
</dbReference>
<feature type="region of interest" description="Disordered" evidence="1">
    <location>
        <begin position="1"/>
        <end position="50"/>
    </location>
</feature>
<dbReference type="PANTHER" id="PTHR37848:SF1">
    <property type="entry name" value="SUN DOMAIN-CONTAINING PROTEIN"/>
    <property type="match status" value="1"/>
</dbReference>
<accession>A0AAX4K3T9</accession>
<protein>
    <submittedName>
        <fullName evidence="3">Uncharacterized protein</fullName>
    </submittedName>
</protein>
<keyword evidence="2" id="KW-0472">Membrane</keyword>
<evidence type="ECO:0000313" key="4">
    <source>
        <dbReference type="Proteomes" id="UP001355207"/>
    </source>
</evidence>
<evidence type="ECO:0000313" key="3">
    <source>
        <dbReference type="EMBL" id="WWC91408.1"/>
    </source>
</evidence>
<dbReference type="Proteomes" id="UP001355207">
    <property type="component" value="Chromosome 8"/>
</dbReference>
<dbReference type="PANTHER" id="PTHR37848">
    <property type="entry name" value="EXPRESSED PROTEIN"/>
    <property type="match status" value="1"/>
</dbReference>
<keyword evidence="2" id="KW-0812">Transmembrane</keyword>
<keyword evidence="4" id="KW-1185">Reference proteome</keyword>
<organism evidence="3 4">
    <name type="scientific">Kwoniella dendrophila CBS 6074</name>
    <dbReference type="NCBI Taxonomy" id="1295534"/>
    <lineage>
        <taxon>Eukaryota</taxon>
        <taxon>Fungi</taxon>
        <taxon>Dikarya</taxon>
        <taxon>Basidiomycota</taxon>
        <taxon>Agaricomycotina</taxon>
        <taxon>Tremellomycetes</taxon>
        <taxon>Tremellales</taxon>
        <taxon>Cryptococcaceae</taxon>
        <taxon>Kwoniella</taxon>
    </lineage>
</organism>
<sequence>MAQDTKPLMPSLSPEDDLDLPPPSYDHALASSSTDNQYGPTSSSSSSSQAVIEDRVIPQNLLHLFSGPSNGEPPIGREYVPPEQINRIEWRQKGSSIESFDPKLSDPNVMYDFIRAQAMTPPTVKIRCKGMHTELSQRDQTVIENGMQVQKKSGETYFVTDFNFTIDLTDIINHPTNNGHIHLRSIPSFVPTHRGSHYMRYGASFAPEHRTTTQGGYQVLNSNIEYSATDVGRKTTLTEQSEHDLWNAYRFKKGIPGWVNMKDVPEFWNTRPGSKLCSSSTAEVDLENGRSITGVNDKPSLKEWCKVYCRDKGIFKEFSVYKGVYGWELENLQTAIKNAILSTGYQSNYLDVTTELTPASLVIRPNNIFSRAVNHGFIYFLSWITLVWPLIWILKRVFPRFFGAPWGVSYVNYALKCYPPLPSTYPSESISQAQDRLPSLYKLHPELPENPLLQYGPKGVHYLLGRKEGEWFREWEERIRMGVRMKFQGQLQGDTVNNENVGQGLDGY</sequence>
<dbReference type="AlphaFoldDB" id="A0AAX4K3T9"/>
<name>A0AAX4K3T9_9TREE</name>
<dbReference type="GeneID" id="91097021"/>
<reference evidence="3 4" key="1">
    <citation type="submission" date="2024-01" db="EMBL/GenBank/DDBJ databases">
        <title>Comparative genomics of Cryptococcus and Kwoniella reveals pathogenesis evolution and contrasting modes of karyotype evolution via chromosome fusion or intercentromeric recombination.</title>
        <authorList>
            <person name="Coelho M.A."/>
            <person name="David-Palma M."/>
            <person name="Shea T."/>
            <person name="Bowers K."/>
            <person name="McGinley-Smith S."/>
            <person name="Mohammad A.W."/>
            <person name="Gnirke A."/>
            <person name="Yurkov A.M."/>
            <person name="Nowrousian M."/>
            <person name="Sun S."/>
            <person name="Cuomo C.A."/>
            <person name="Heitman J."/>
        </authorList>
    </citation>
    <scope>NUCLEOTIDE SEQUENCE [LARGE SCALE GENOMIC DNA]</scope>
    <source>
        <strain evidence="3 4">CBS 6074</strain>
    </source>
</reference>